<comment type="caution">
    <text evidence="1">The sequence shown here is derived from an EMBL/GenBank/DDBJ whole genome shotgun (WGS) entry which is preliminary data.</text>
</comment>
<name>A0AAV4HBU3_9GAST</name>
<gene>
    <name evidence="1" type="ORF">ElyMa_002669900</name>
</gene>
<dbReference type="AlphaFoldDB" id="A0AAV4HBU3"/>
<evidence type="ECO:0000313" key="1">
    <source>
        <dbReference type="EMBL" id="GFR94503.1"/>
    </source>
</evidence>
<proteinExistence type="predicted"/>
<keyword evidence="2" id="KW-1185">Reference proteome</keyword>
<protein>
    <submittedName>
        <fullName evidence="1">Endonuclease-reverse transcriptase</fullName>
    </submittedName>
</protein>
<accession>A0AAV4HBU3</accession>
<sequence>MLTIDWQDLQSCCAPVMLCARTCKQGRPSTVLDIEREVLAESKHILHRWTKCTTDLYAFQATRDTEKFKILPSKNTDSFSILREEVEEAVKSLKKGKPAGNDNIQGELAQAGGEVMINTQYAVYQKTWVTGKWPTQSTQSLVITISKNGNLEHCNIYRNISLISISARRCSEPH</sequence>
<evidence type="ECO:0000313" key="2">
    <source>
        <dbReference type="Proteomes" id="UP000762676"/>
    </source>
</evidence>
<organism evidence="1 2">
    <name type="scientific">Elysia marginata</name>
    <dbReference type="NCBI Taxonomy" id="1093978"/>
    <lineage>
        <taxon>Eukaryota</taxon>
        <taxon>Metazoa</taxon>
        <taxon>Spiralia</taxon>
        <taxon>Lophotrochozoa</taxon>
        <taxon>Mollusca</taxon>
        <taxon>Gastropoda</taxon>
        <taxon>Heterobranchia</taxon>
        <taxon>Euthyneura</taxon>
        <taxon>Panpulmonata</taxon>
        <taxon>Sacoglossa</taxon>
        <taxon>Placobranchoidea</taxon>
        <taxon>Plakobranchidae</taxon>
        <taxon>Elysia</taxon>
    </lineage>
</organism>
<dbReference type="GO" id="GO:0004519">
    <property type="term" value="F:endonuclease activity"/>
    <property type="evidence" value="ECO:0007669"/>
    <property type="project" value="UniProtKB-KW"/>
</dbReference>
<reference evidence="1 2" key="1">
    <citation type="journal article" date="2021" name="Elife">
        <title>Chloroplast acquisition without the gene transfer in kleptoplastic sea slugs, Plakobranchus ocellatus.</title>
        <authorList>
            <person name="Maeda T."/>
            <person name="Takahashi S."/>
            <person name="Yoshida T."/>
            <person name="Shimamura S."/>
            <person name="Takaki Y."/>
            <person name="Nagai Y."/>
            <person name="Toyoda A."/>
            <person name="Suzuki Y."/>
            <person name="Arimoto A."/>
            <person name="Ishii H."/>
            <person name="Satoh N."/>
            <person name="Nishiyama T."/>
            <person name="Hasebe M."/>
            <person name="Maruyama T."/>
            <person name="Minagawa J."/>
            <person name="Obokata J."/>
            <person name="Shigenobu S."/>
        </authorList>
    </citation>
    <scope>NUCLEOTIDE SEQUENCE [LARGE SCALE GENOMIC DNA]</scope>
</reference>
<keyword evidence="1" id="KW-0378">Hydrolase</keyword>
<keyword evidence="1" id="KW-0540">Nuclease</keyword>
<dbReference type="EMBL" id="BMAT01005504">
    <property type="protein sequence ID" value="GFR94503.1"/>
    <property type="molecule type" value="Genomic_DNA"/>
</dbReference>
<keyword evidence="1" id="KW-0255">Endonuclease</keyword>
<dbReference type="Proteomes" id="UP000762676">
    <property type="component" value="Unassembled WGS sequence"/>
</dbReference>